<organism evidence="1 2">
    <name type="scientific">Basidiobolus meristosporus CBS 931.73</name>
    <dbReference type="NCBI Taxonomy" id="1314790"/>
    <lineage>
        <taxon>Eukaryota</taxon>
        <taxon>Fungi</taxon>
        <taxon>Fungi incertae sedis</taxon>
        <taxon>Zoopagomycota</taxon>
        <taxon>Entomophthoromycotina</taxon>
        <taxon>Basidiobolomycetes</taxon>
        <taxon>Basidiobolales</taxon>
        <taxon>Basidiobolaceae</taxon>
        <taxon>Basidiobolus</taxon>
    </lineage>
</organism>
<accession>A0A1Y1Z9K1</accession>
<dbReference type="Proteomes" id="UP000193498">
    <property type="component" value="Unassembled WGS sequence"/>
</dbReference>
<comment type="caution">
    <text evidence="1">The sequence shown here is derived from an EMBL/GenBank/DDBJ whole genome shotgun (WGS) entry which is preliminary data.</text>
</comment>
<evidence type="ECO:0000313" key="1">
    <source>
        <dbReference type="EMBL" id="ORY06940.1"/>
    </source>
</evidence>
<dbReference type="InParanoid" id="A0A1Y1Z9K1"/>
<name>A0A1Y1Z9K1_9FUNG</name>
<protein>
    <submittedName>
        <fullName evidence="1">Uncharacterized protein</fullName>
    </submittedName>
</protein>
<proteinExistence type="predicted"/>
<dbReference type="AlphaFoldDB" id="A0A1Y1Z9K1"/>
<keyword evidence="2" id="KW-1185">Reference proteome</keyword>
<evidence type="ECO:0000313" key="2">
    <source>
        <dbReference type="Proteomes" id="UP000193498"/>
    </source>
</evidence>
<gene>
    <name evidence="1" type="ORF">K493DRAFT_9246</name>
</gene>
<dbReference type="EMBL" id="MCFE01000012">
    <property type="protein sequence ID" value="ORY06940.1"/>
    <property type="molecule type" value="Genomic_DNA"/>
</dbReference>
<reference evidence="1 2" key="1">
    <citation type="submission" date="2016-07" db="EMBL/GenBank/DDBJ databases">
        <title>Pervasive Adenine N6-methylation of Active Genes in Fungi.</title>
        <authorList>
            <consortium name="DOE Joint Genome Institute"/>
            <person name="Mondo S.J."/>
            <person name="Dannebaum R.O."/>
            <person name="Kuo R.C."/>
            <person name="Labutti K."/>
            <person name="Haridas S."/>
            <person name="Kuo A."/>
            <person name="Salamov A."/>
            <person name="Ahrendt S.R."/>
            <person name="Lipzen A."/>
            <person name="Sullivan W."/>
            <person name="Andreopoulos W.B."/>
            <person name="Clum A."/>
            <person name="Lindquist E."/>
            <person name="Daum C."/>
            <person name="Ramamoorthy G.K."/>
            <person name="Gryganskyi A."/>
            <person name="Culley D."/>
            <person name="Magnuson J.K."/>
            <person name="James T.Y."/>
            <person name="O'Malley M.A."/>
            <person name="Stajich J.E."/>
            <person name="Spatafora J.W."/>
            <person name="Visel A."/>
            <person name="Grigoriev I.V."/>
        </authorList>
    </citation>
    <scope>NUCLEOTIDE SEQUENCE [LARGE SCALE GENOMIC DNA]</scope>
    <source>
        <strain evidence="1 2">CBS 931.73</strain>
    </source>
</reference>
<sequence length="152" mass="17847">MINLLEKNDSKLNALRVSTNSHIWCDPVKKHLNIQSYDFGKFSLARDGLKRLLIELTDDLISETKNMHLLEPLLENDLIELRQATEDTLAPYSKSKNLLILVEIYKGQQCLKVKNDYQMNTIHDMNTKLKRCITNELEKLQYHHSRIKLEVR</sequence>